<protein>
    <submittedName>
        <fullName evidence="1">Uncharacterized protein</fullName>
    </submittedName>
</protein>
<reference evidence="1 2" key="1">
    <citation type="journal article" date="2015" name="Nature">
        <title>rRNA introns, odd ribosomes, and small enigmatic genomes across a large radiation of phyla.</title>
        <authorList>
            <person name="Brown C.T."/>
            <person name="Hug L.A."/>
            <person name="Thomas B.C."/>
            <person name="Sharon I."/>
            <person name="Castelle C.J."/>
            <person name="Singh A."/>
            <person name="Wilkins M.J."/>
            <person name="Williams K.H."/>
            <person name="Banfield J.F."/>
        </authorList>
    </citation>
    <scope>NUCLEOTIDE SEQUENCE [LARGE SCALE GENOMIC DNA]</scope>
</reference>
<organism evidence="1 2">
    <name type="scientific">Candidatus Woesebacteria bacterium GW2011_GWA1_39_8</name>
    <dbReference type="NCBI Taxonomy" id="1618552"/>
    <lineage>
        <taxon>Bacteria</taxon>
        <taxon>Candidatus Woeseibacteriota</taxon>
    </lineage>
</organism>
<name>A0A0G0PKG4_9BACT</name>
<evidence type="ECO:0000313" key="2">
    <source>
        <dbReference type="Proteomes" id="UP000034793"/>
    </source>
</evidence>
<proteinExistence type="predicted"/>
<dbReference type="EMBL" id="LBXL01000050">
    <property type="protein sequence ID" value="KKR28418.1"/>
    <property type="molecule type" value="Genomic_DNA"/>
</dbReference>
<dbReference type="AlphaFoldDB" id="A0A0G0PKG4"/>
<dbReference type="Proteomes" id="UP000034793">
    <property type="component" value="Unassembled WGS sequence"/>
</dbReference>
<evidence type="ECO:0000313" key="1">
    <source>
        <dbReference type="EMBL" id="KKR28418.1"/>
    </source>
</evidence>
<comment type="caution">
    <text evidence="1">The sequence shown here is derived from an EMBL/GenBank/DDBJ whole genome shotgun (WGS) entry which is preliminary data.</text>
</comment>
<gene>
    <name evidence="1" type="ORF">UT61_C0050G0002</name>
</gene>
<accession>A0A0G0PKG4</accession>
<sequence>MRIKYDQAKGWSSHFTLLIKAILASRGPVAEVGAGFFSTPLLHWMCKSLGRLLITYENEREFYKFAKNFQDKGHKVKFIENWDKMDFRSRWGVVFIDHHPPQRRGVDALNFQNVADYVVMHDTNPPDKYKWRKDLAKFKYQYDWTELMPWASVVSNFHDVTKWDNNILNT</sequence>